<evidence type="ECO:0000313" key="5">
    <source>
        <dbReference type="Proteomes" id="UP001431776"/>
    </source>
</evidence>
<dbReference type="PANTHER" id="PTHR34106">
    <property type="entry name" value="GLYCOSIDASE"/>
    <property type="match status" value="1"/>
</dbReference>
<keyword evidence="5" id="KW-1185">Reference proteome</keyword>
<dbReference type="SUPFAM" id="SSF75005">
    <property type="entry name" value="Arabinanase/levansucrase/invertase"/>
    <property type="match status" value="1"/>
</dbReference>
<keyword evidence="1" id="KW-0328">Glycosyltransferase</keyword>
<dbReference type="InterPro" id="IPR007184">
    <property type="entry name" value="Mannoside_phosphorylase"/>
</dbReference>
<evidence type="ECO:0000313" key="4">
    <source>
        <dbReference type="EMBL" id="MDI6448200.1"/>
    </source>
</evidence>
<proteinExistence type="inferred from homology"/>
<reference evidence="4" key="1">
    <citation type="submission" date="2023-05" db="EMBL/GenBank/DDBJ databases">
        <title>Anaerotaeda fermentans gen. nov., sp. nov., a novel anaerobic planctomycete of the new family within the order Sedimentisphaerales isolated from Taman Peninsula, Russia.</title>
        <authorList>
            <person name="Khomyakova M.A."/>
            <person name="Merkel A.Y."/>
            <person name="Slobodkin A.I."/>
        </authorList>
    </citation>
    <scope>NUCLEOTIDE SEQUENCE</scope>
    <source>
        <strain evidence="4">M17dextr</strain>
    </source>
</reference>
<dbReference type="Gene3D" id="2.115.10.20">
    <property type="entry name" value="Glycosyl hydrolase domain, family 43"/>
    <property type="match status" value="1"/>
</dbReference>
<dbReference type="Pfam" id="PF04041">
    <property type="entry name" value="Glyco_hydro_130"/>
    <property type="match status" value="1"/>
</dbReference>
<sequence length="322" mass="36389">MSAMSRIEREKKAHNLFTRFEGNPILTADHWPYAANAVFNPAAAQLDGQTLLLVRVEDMRGFSHLTVARSPNGLTDWTVDSEPTMTADPSTHEERWGLEDPRIVWLEEQKQFAVTYVSFSEGGPIVSLAITKNFRTFARLGGLLPPEDKDACLFPRRFDGRFALIHRPIVRGEAHIWISFSPDLKHWGDHQLLIPTRAAYWDCHRVGLACQPIETPQGWLIFYHGVRSTTAGQIYRTGLALLDLQRPWKLLRRSDEWILGPHAQYERVGDVGDVVFPTGATVNKETDELRLYYGAADCTVAVATTRMTDLLDYISASPEVDD</sequence>
<dbReference type="CDD" id="cd18615">
    <property type="entry name" value="GH130"/>
    <property type="match status" value="1"/>
</dbReference>
<dbReference type="PIRSF" id="PIRSF016202">
    <property type="entry name" value="PH1107"/>
    <property type="match status" value="1"/>
</dbReference>
<organism evidence="4 5">
    <name type="scientific">Anaerobaca lacustris</name>
    <dbReference type="NCBI Taxonomy" id="3044600"/>
    <lineage>
        <taxon>Bacteria</taxon>
        <taxon>Pseudomonadati</taxon>
        <taxon>Planctomycetota</taxon>
        <taxon>Phycisphaerae</taxon>
        <taxon>Sedimentisphaerales</taxon>
        <taxon>Anaerobacaceae</taxon>
        <taxon>Anaerobaca</taxon>
    </lineage>
</organism>
<name>A0AAW6TRJ3_9BACT</name>
<evidence type="ECO:0000256" key="1">
    <source>
        <dbReference type="ARBA" id="ARBA00022676"/>
    </source>
</evidence>
<keyword evidence="2" id="KW-0808">Transferase</keyword>
<dbReference type="AlphaFoldDB" id="A0AAW6TRJ3"/>
<comment type="caution">
    <text evidence="4">The sequence shown here is derived from an EMBL/GenBank/DDBJ whole genome shotgun (WGS) entry which is preliminary data.</text>
</comment>
<dbReference type="RefSeq" id="WP_349243607.1">
    <property type="nucleotide sequence ID" value="NZ_JASCXX010000003.1"/>
</dbReference>
<dbReference type="EMBL" id="JASCXX010000003">
    <property type="protein sequence ID" value="MDI6448200.1"/>
    <property type="molecule type" value="Genomic_DNA"/>
</dbReference>
<dbReference type="PANTHER" id="PTHR34106:SF5">
    <property type="entry name" value="GLYCOSIDASE"/>
    <property type="match status" value="1"/>
</dbReference>
<accession>A0AAW6TRJ3</accession>
<evidence type="ECO:0000256" key="2">
    <source>
        <dbReference type="ARBA" id="ARBA00022679"/>
    </source>
</evidence>
<comment type="similarity">
    <text evidence="3">Belongs to the glycosyl hydrolase 130 family.</text>
</comment>
<dbReference type="Proteomes" id="UP001431776">
    <property type="component" value="Unassembled WGS sequence"/>
</dbReference>
<dbReference type="GO" id="GO:0016757">
    <property type="term" value="F:glycosyltransferase activity"/>
    <property type="evidence" value="ECO:0007669"/>
    <property type="project" value="UniProtKB-KW"/>
</dbReference>
<evidence type="ECO:0008006" key="6">
    <source>
        <dbReference type="Google" id="ProtNLM"/>
    </source>
</evidence>
<gene>
    <name evidence="4" type="ORF">QJ522_04000</name>
</gene>
<protein>
    <recommendedName>
        <fullName evidence="6">Glycosidase</fullName>
    </recommendedName>
</protein>
<dbReference type="InterPro" id="IPR023296">
    <property type="entry name" value="Glyco_hydro_beta-prop_sf"/>
</dbReference>
<evidence type="ECO:0000256" key="3">
    <source>
        <dbReference type="ARBA" id="ARBA00024356"/>
    </source>
</evidence>